<evidence type="ECO:0000256" key="1">
    <source>
        <dbReference type="ARBA" id="ARBA00000274"/>
    </source>
</evidence>
<dbReference type="Pfam" id="PF03641">
    <property type="entry name" value="Lysine_decarbox"/>
    <property type="match status" value="1"/>
</dbReference>
<evidence type="ECO:0000313" key="3">
    <source>
        <dbReference type="EMBL" id="RJP59242.1"/>
    </source>
</evidence>
<keyword evidence="2" id="KW-0378">Hydrolase</keyword>
<dbReference type="PANTHER" id="PTHR43393:SF3">
    <property type="entry name" value="LYSINE DECARBOXYLASE-LIKE PROTEIN"/>
    <property type="match status" value="1"/>
</dbReference>
<sequence length="228" mass="25829">MSNGYNNINSNDDLWRVFRIMSEFVDGFELFMNLGPAVSVFGSAVTPPSDPYYKKAVEIAKLLVENGFGVITGGGPGIMEAGNKGAFEAKGISVGLNIHLPREQKPNPFINKLLEFRYFFVRKVMFVKYAKAFIILPGGYGTLDELFESLTLIQTKRIAKFPVVLVGKEYWHGMLDWIKTVMYGEGKIDKEDLDLFTLVEEPEEVIQVIKEFHPHVARNGKEHRETNF</sequence>
<dbReference type="Gene3D" id="3.40.50.450">
    <property type="match status" value="1"/>
</dbReference>
<proteinExistence type="inferred from homology"/>
<dbReference type="GO" id="GO:0008714">
    <property type="term" value="F:AMP nucleosidase activity"/>
    <property type="evidence" value="ECO:0007669"/>
    <property type="project" value="UniProtKB-EC"/>
</dbReference>
<dbReference type="InterPro" id="IPR005269">
    <property type="entry name" value="LOG"/>
</dbReference>
<dbReference type="AlphaFoldDB" id="A0A3A4R2P1"/>
<comment type="caution">
    <text evidence="3">The sequence shown here is derived from an EMBL/GenBank/DDBJ whole genome shotgun (WGS) entry which is preliminary data.</text>
</comment>
<comment type="similarity">
    <text evidence="2">Belongs to the LOG family.</text>
</comment>
<comment type="catalytic activity">
    <reaction evidence="1">
        <text>AMP + H2O = D-ribose 5-phosphate + adenine</text>
        <dbReference type="Rhea" id="RHEA:20129"/>
        <dbReference type="ChEBI" id="CHEBI:15377"/>
        <dbReference type="ChEBI" id="CHEBI:16708"/>
        <dbReference type="ChEBI" id="CHEBI:78346"/>
        <dbReference type="ChEBI" id="CHEBI:456215"/>
        <dbReference type="EC" id="3.2.2.4"/>
    </reaction>
</comment>
<dbReference type="InterPro" id="IPR031100">
    <property type="entry name" value="LOG_fam"/>
</dbReference>
<dbReference type="InterPro" id="IPR052341">
    <property type="entry name" value="LOG_family_nucleotidases"/>
</dbReference>
<dbReference type="EMBL" id="QZJZ01000053">
    <property type="protein sequence ID" value="RJP59242.1"/>
    <property type="molecule type" value="Genomic_DNA"/>
</dbReference>
<accession>A0A3A4R2P1</accession>
<dbReference type="Proteomes" id="UP000266426">
    <property type="component" value="Unassembled WGS sequence"/>
</dbReference>
<dbReference type="SUPFAM" id="SSF102405">
    <property type="entry name" value="MCP/YpsA-like"/>
    <property type="match status" value="1"/>
</dbReference>
<dbReference type="GO" id="GO:0005829">
    <property type="term" value="C:cytosol"/>
    <property type="evidence" value="ECO:0007669"/>
    <property type="project" value="TreeGrafter"/>
</dbReference>
<organism evidence="3 4">
    <name type="scientific">Candidatus Auribacter fodinae</name>
    <dbReference type="NCBI Taxonomy" id="2093366"/>
    <lineage>
        <taxon>Bacteria</taxon>
        <taxon>Pseudomonadati</taxon>
        <taxon>Candidatus Auribacterota</taxon>
        <taxon>Candidatus Auribacteria</taxon>
        <taxon>Candidatus Auribacterales</taxon>
        <taxon>Candidatus Auribacteraceae</taxon>
        <taxon>Candidatus Auribacter</taxon>
    </lineage>
</organism>
<dbReference type="EC" id="3.2.2.n1" evidence="2"/>
<evidence type="ECO:0000256" key="2">
    <source>
        <dbReference type="RuleBase" id="RU363015"/>
    </source>
</evidence>
<dbReference type="GO" id="GO:0009691">
    <property type="term" value="P:cytokinin biosynthetic process"/>
    <property type="evidence" value="ECO:0007669"/>
    <property type="project" value="UniProtKB-UniRule"/>
</dbReference>
<name>A0A3A4R2P1_9BACT</name>
<reference evidence="3 4" key="1">
    <citation type="journal article" date="2017" name="ISME J.">
        <title>Energy and carbon metabolisms in a deep terrestrial subsurface fluid microbial community.</title>
        <authorList>
            <person name="Momper L."/>
            <person name="Jungbluth S.P."/>
            <person name="Lee M.D."/>
            <person name="Amend J.P."/>
        </authorList>
    </citation>
    <scope>NUCLEOTIDE SEQUENCE [LARGE SCALE GENOMIC DNA]</scope>
    <source>
        <strain evidence="3">SURF_26</strain>
    </source>
</reference>
<keyword evidence="2" id="KW-0203">Cytokinin biosynthesis</keyword>
<gene>
    <name evidence="3" type="ORF">C4541_06465</name>
</gene>
<protein>
    <recommendedName>
        <fullName evidence="2">Cytokinin riboside 5'-monophosphate phosphoribohydrolase</fullName>
        <ecNumber evidence="2">3.2.2.n1</ecNumber>
    </recommendedName>
</protein>
<dbReference type="FunFam" id="3.40.50.450:FF:000011">
    <property type="entry name" value="TIGR00730 family Rossman fold protein"/>
    <property type="match status" value="1"/>
</dbReference>
<evidence type="ECO:0000313" key="4">
    <source>
        <dbReference type="Proteomes" id="UP000266426"/>
    </source>
</evidence>
<dbReference type="PANTHER" id="PTHR43393">
    <property type="entry name" value="CYTOKININ RIBOSIDE 5'-MONOPHOSPHATE PHOSPHORIBOHYDROLASE"/>
    <property type="match status" value="1"/>
</dbReference>
<dbReference type="NCBIfam" id="TIGR00730">
    <property type="entry name" value="Rossman fold protein, TIGR00730 family"/>
    <property type="match status" value="1"/>
</dbReference>